<evidence type="ECO:0000313" key="6">
    <source>
        <dbReference type="EMBL" id="TGO03027.1"/>
    </source>
</evidence>
<dbReference type="PROSITE" id="PS50042">
    <property type="entry name" value="CNMP_BINDING_3"/>
    <property type="match status" value="1"/>
</dbReference>
<dbReference type="SUPFAM" id="SSF46785">
    <property type="entry name" value="Winged helix' DNA-binding domain"/>
    <property type="match status" value="1"/>
</dbReference>
<dbReference type="GO" id="GO:0003700">
    <property type="term" value="F:DNA-binding transcription factor activity"/>
    <property type="evidence" value="ECO:0007669"/>
    <property type="project" value="TreeGrafter"/>
</dbReference>
<dbReference type="SUPFAM" id="SSF51206">
    <property type="entry name" value="cAMP-binding domain-like"/>
    <property type="match status" value="1"/>
</dbReference>
<dbReference type="CDD" id="cd00038">
    <property type="entry name" value="CAP_ED"/>
    <property type="match status" value="1"/>
</dbReference>
<dbReference type="InterPro" id="IPR012318">
    <property type="entry name" value="HTH_CRP"/>
</dbReference>
<dbReference type="Gene3D" id="1.10.10.10">
    <property type="entry name" value="Winged helix-like DNA-binding domain superfamily/Winged helix DNA-binding domain"/>
    <property type="match status" value="1"/>
</dbReference>
<organism evidence="6 7">
    <name type="scientific">Candidatus Thiomargarita nelsonii</name>
    <dbReference type="NCBI Taxonomy" id="1003181"/>
    <lineage>
        <taxon>Bacteria</taxon>
        <taxon>Pseudomonadati</taxon>
        <taxon>Pseudomonadota</taxon>
        <taxon>Gammaproteobacteria</taxon>
        <taxon>Thiotrichales</taxon>
        <taxon>Thiotrichaceae</taxon>
        <taxon>Thiomargarita</taxon>
    </lineage>
</organism>
<sequence length="240" mass="28037">MQYQSYPDTLTTEQELRQIYLFSCLNDQQLARIKQSVRQIQLEDGEYLFKQGQRTEHFFMLKEGHIKLLRLSLEGAEKVFEVILPGQTFAEAIIFLPKSIYPVSAQSINSSVLLSFENKIFIDILKESSATCFQLMSYMSQRLRMWINEIDNLTLQNATHRLVNYLLYQVPGEHSNVYEFNFSIPKHVIASRLSIKPETFSRILHRLNREGLITVKGRTVHIHNVDRLRLQTVNTDSIIE</sequence>
<evidence type="ECO:0000256" key="1">
    <source>
        <dbReference type="ARBA" id="ARBA00023015"/>
    </source>
</evidence>
<dbReference type="InterPro" id="IPR018490">
    <property type="entry name" value="cNMP-bd_dom_sf"/>
</dbReference>
<keyword evidence="2" id="KW-0238">DNA-binding</keyword>
<keyword evidence="1" id="KW-0805">Transcription regulation</keyword>
<evidence type="ECO:0000259" key="5">
    <source>
        <dbReference type="PROSITE" id="PS51063"/>
    </source>
</evidence>
<keyword evidence="3" id="KW-0804">Transcription</keyword>
<evidence type="ECO:0000313" key="7">
    <source>
        <dbReference type="Proteomes" id="UP000030428"/>
    </source>
</evidence>
<dbReference type="AlphaFoldDB" id="A0A4E0QQC8"/>
<dbReference type="InterPro" id="IPR036390">
    <property type="entry name" value="WH_DNA-bd_sf"/>
</dbReference>
<accession>A0A4E0QQC8</accession>
<dbReference type="InterPro" id="IPR036388">
    <property type="entry name" value="WH-like_DNA-bd_sf"/>
</dbReference>
<dbReference type="Proteomes" id="UP000030428">
    <property type="component" value="Unassembled WGS sequence"/>
</dbReference>
<protein>
    <recommendedName>
        <fullName evidence="8">Crp/Fnr family transcriptional regulator</fullName>
    </recommendedName>
</protein>
<dbReference type="PANTHER" id="PTHR24567">
    <property type="entry name" value="CRP FAMILY TRANSCRIPTIONAL REGULATORY PROTEIN"/>
    <property type="match status" value="1"/>
</dbReference>
<feature type="domain" description="HTH crp-type" evidence="5">
    <location>
        <begin position="156"/>
        <end position="226"/>
    </location>
</feature>
<dbReference type="Gene3D" id="2.60.120.10">
    <property type="entry name" value="Jelly Rolls"/>
    <property type="match status" value="1"/>
</dbReference>
<dbReference type="PANTHER" id="PTHR24567:SF68">
    <property type="entry name" value="DNA-BINDING TRANSCRIPTIONAL DUAL REGULATOR CRP"/>
    <property type="match status" value="1"/>
</dbReference>
<dbReference type="GO" id="GO:0005829">
    <property type="term" value="C:cytosol"/>
    <property type="evidence" value="ECO:0007669"/>
    <property type="project" value="TreeGrafter"/>
</dbReference>
<gene>
    <name evidence="6" type="ORF">PN36_13935</name>
</gene>
<dbReference type="SMART" id="SM00100">
    <property type="entry name" value="cNMP"/>
    <property type="match status" value="1"/>
</dbReference>
<dbReference type="SMART" id="SM00419">
    <property type="entry name" value="HTH_CRP"/>
    <property type="match status" value="1"/>
</dbReference>
<reference evidence="6 7" key="1">
    <citation type="journal article" date="2016" name="Front. Microbiol.">
        <title>Single-Cell (Meta-)Genomics of a Dimorphic Candidatus Thiomargarita nelsonii Reveals Genomic Plasticity.</title>
        <authorList>
            <person name="Flood B.E."/>
            <person name="Fliss P."/>
            <person name="Jones D.S."/>
            <person name="Dick G.J."/>
            <person name="Jain S."/>
            <person name="Kaster A.K."/>
            <person name="Winkel M."/>
            <person name="Mussmann M."/>
            <person name="Bailey J."/>
        </authorList>
    </citation>
    <scope>NUCLEOTIDE SEQUENCE [LARGE SCALE GENOMIC DNA]</scope>
    <source>
        <strain evidence="6">Hydrate Ridge</strain>
    </source>
</reference>
<feature type="domain" description="Cyclic nucleotide-binding" evidence="4">
    <location>
        <begin position="21"/>
        <end position="125"/>
    </location>
</feature>
<dbReference type="EMBL" id="JSZA02000047">
    <property type="protein sequence ID" value="TGO03027.1"/>
    <property type="molecule type" value="Genomic_DNA"/>
</dbReference>
<proteinExistence type="predicted"/>
<evidence type="ECO:0000256" key="3">
    <source>
        <dbReference type="ARBA" id="ARBA00023163"/>
    </source>
</evidence>
<dbReference type="Pfam" id="PF00027">
    <property type="entry name" value="cNMP_binding"/>
    <property type="match status" value="1"/>
</dbReference>
<dbReference type="GO" id="GO:0003677">
    <property type="term" value="F:DNA binding"/>
    <property type="evidence" value="ECO:0007669"/>
    <property type="project" value="UniProtKB-KW"/>
</dbReference>
<dbReference type="InterPro" id="IPR050397">
    <property type="entry name" value="Env_Response_Regulators"/>
</dbReference>
<dbReference type="InterPro" id="IPR000595">
    <property type="entry name" value="cNMP-bd_dom"/>
</dbReference>
<keyword evidence="7" id="KW-1185">Reference proteome</keyword>
<name>A0A4E0QQC8_9GAMM</name>
<dbReference type="InterPro" id="IPR014710">
    <property type="entry name" value="RmlC-like_jellyroll"/>
</dbReference>
<comment type="caution">
    <text evidence="6">The sequence shown here is derived from an EMBL/GenBank/DDBJ whole genome shotgun (WGS) entry which is preliminary data.</text>
</comment>
<dbReference type="PROSITE" id="PS51063">
    <property type="entry name" value="HTH_CRP_2"/>
    <property type="match status" value="1"/>
</dbReference>
<dbReference type="Pfam" id="PF13545">
    <property type="entry name" value="HTH_Crp_2"/>
    <property type="match status" value="1"/>
</dbReference>
<evidence type="ECO:0000259" key="4">
    <source>
        <dbReference type="PROSITE" id="PS50042"/>
    </source>
</evidence>
<evidence type="ECO:0000256" key="2">
    <source>
        <dbReference type="ARBA" id="ARBA00023125"/>
    </source>
</evidence>
<evidence type="ECO:0008006" key="8">
    <source>
        <dbReference type="Google" id="ProtNLM"/>
    </source>
</evidence>